<proteinExistence type="inferred from homology"/>
<dbReference type="Proteomes" id="UP001596105">
    <property type="component" value="Unassembled WGS sequence"/>
</dbReference>
<dbReference type="EMBL" id="JBHSMH010000015">
    <property type="protein sequence ID" value="MFC5468526.1"/>
    <property type="molecule type" value="Genomic_DNA"/>
</dbReference>
<keyword evidence="4" id="KW-1185">Reference proteome</keyword>
<evidence type="ECO:0000256" key="1">
    <source>
        <dbReference type="ARBA" id="ARBA00007637"/>
    </source>
</evidence>
<dbReference type="InterPro" id="IPR036291">
    <property type="entry name" value="NAD(P)-bd_dom_sf"/>
</dbReference>
<gene>
    <name evidence="3" type="ORF">ACFPPD_07320</name>
</gene>
<sequence>MRRILVTGALGQIGRDLTDRLRGLYGHDAVMATDIRNDQSETAMSGPFRPVDVTDGLALYEAAKDHRADAIIHLAALLSATAESKPMLAWRLNMGGQLNALEASRSLGCQLFTPSSIAAFGPGAPKKDTPQDTLQRPSTMYGISKVSGELLCDYFFHKYGIDTRGLRFPGLISHAAPPGGGTTDFAVDMYVSAVKSGKYASYIGKGTFLDMMYMPDAVESVIKLMEADASRLKHRNAFNVTAMSVDPEAIASSIRRHVPDFELQYRIDPLRQAIADGWPDAIDASAAREEWGFNAAYDLDKMTDDMLSSLSGKPLYGDNGAILLSSHAGQDCRPRSDKYSDGVL</sequence>
<evidence type="ECO:0000259" key="2">
    <source>
        <dbReference type="Pfam" id="PF01370"/>
    </source>
</evidence>
<organism evidence="3 4">
    <name type="scientific">Cohnella suwonensis</name>
    <dbReference type="NCBI Taxonomy" id="696072"/>
    <lineage>
        <taxon>Bacteria</taxon>
        <taxon>Bacillati</taxon>
        <taxon>Bacillota</taxon>
        <taxon>Bacilli</taxon>
        <taxon>Bacillales</taxon>
        <taxon>Paenibacillaceae</taxon>
        <taxon>Cohnella</taxon>
    </lineage>
</organism>
<comment type="similarity">
    <text evidence="1">Belongs to the NAD(P)-dependent epimerase/dehydratase family.</text>
</comment>
<dbReference type="InterPro" id="IPR001509">
    <property type="entry name" value="Epimerase_deHydtase"/>
</dbReference>
<dbReference type="Gene3D" id="3.40.50.720">
    <property type="entry name" value="NAD(P)-binding Rossmann-like Domain"/>
    <property type="match status" value="1"/>
</dbReference>
<dbReference type="InterPro" id="IPR051225">
    <property type="entry name" value="NAD(P)_epim/dehydratase"/>
</dbReference>
<accession>A0ABW0LVE7</accession>
<evidence type="ECO:0000313" key="4">
    <source>
        <dbReference type="Proteomes" id="UP001596105"/>
    </source>
</evidence>
<reference evidence="4" key="1">
    <citation type="journal article" date="2019" name="Int. J. Syst. Evol. Microbiol.">
        <title>The Global Catalogue of Microorganisms (GCM) 10K type strain sequencing project: providing services to taxonomists for standard genome sequencing and annotation.</title>
        <authorList>
            <consortium name="The Broad Institute Genomics Platform"/>
            <consortium name="The Broad Institute Genome Sequencing Center for Infectious Disease"/>
            <person name="Wu L."/>
            <person name="Ma J."/>
        </authorList>
    </citation>
    <scope>NUCLEOTIDE SEQUENCE [LARGE SCALE GENOMIC DNA]</scope>
    <source>
        <strain evidence="4">CCUG 57113</strain>
    </source>
</reference>
<dbReference type="RefSeq" id="WP_209750021.1">
    <property type="nucleotide sequence ID" value="NZ_JBHSMH010000015.1"/>
</dbReference>
<dbReference type="SUPFAM" id="SSF51735">
    <property type="entry name" value="NAD(P)-binding Rossmann-fold domains"/>
    <property type="match status" value="1"/>
</dbReference>
<dbReference type="PANTHER" id="PTHR42687">
    <property type="entry name" value="L-THREONINE 3-DEHYDROGENASE"/>
    <property type="match status" value="1"/>
</dbReference>
<comment type="caution">
    <text evidence="3">The sequence shown here is derived from an EMBL/GenBank/DDBJ whole genome shotgun (WGS) entry which is preliminary data.</text>
</comment>
<name>A0ABW0LVE7_9BACL</name>
<dbReference type="Pfam" id="PF01370">
    <property type="entry name" value="Epimerase"/>
    <property type="match status" value="1"/>
</dbReference>
<feature type="domain" description="NAD-dependent epimerase/dehydratase" evidence="2">
    <location>
        <begin position="4"/>
        <end position="232"/>
    </location>
</feature>
<evidence type="ECO:0000313" key="3">
    <source>
        <dbReference type="EMBL" id="MFC5468526.1"/>
    </source>
</evidence>
<dbReference type="PANTHER" id="PTHR42687:SF1">
    <property type="entry name" value="L-THREONINE 3-DEHYDROGENASE, MITOCHONDRIAL"/>
    <property type="match status" value="1"/>
</dbReference>
<protein>
    <submittedName>
        <fullName evidence="3">NAD-dependent epimerase/dehydratase family protein</fullName>
    </submittedName>
</protein>